<comment type="caution">
    <text evidence="4">The sequence shown here is derived from an EMBL/GenBank/DDBJ whole genome shotgun (WGS) entry which is preliminary data.</text>
</comment>
<feature type="signal peptide" evidence="2">
    <location>
        <begin position="1"/>
        <end position="18"/>
    </location>
</feature>
<organism evidence="4 5">
    <name type="scientific">Chryseobacterium soli</name>
    <dbReference type="NCBI Taxonomy" id="445961"/>
    <lineage>
        <taxon>Bacteria</taxon>
        <taxon>Pseudomonadati</taxon>
        <taxon>Bacteroidota</taxon>
        <taxon>Flavobacteriia</taxon>
        <taxon>Flavobacteriales</taxon>
        <taxon>Weeksellaceae</taxon>
        <taxon>Chryseobacterium group</taxon>
        <taxon>Chryseobacterium</taxon>
    </lineage>
</organism>
<keyword evidence="5" id="KW-1185">Reference proteome</keyword>
<evidence type="ECO:0000313" key="5">
    <source>
        <dbReference type="Proteomes" id="UP000028705"/>
    </source>
</evidence>
<name>A0A086A3V6_9FLAO</name>
<dbReference type="NCBIfam" id="NF038128">
    <property type="entry name" value="choice_anch_J"/>
    <property type="match status" value="1"/>
</dbReference>
<feature type="chain" id="PRO_5001802270" evidence="2">
    <location>
        <begin position="19"/>
        <end position="306"/>
    </location>
</feature>
<feature type="domain" description="Secretion system C-terminal sorting" evidence="3">
    <location>
        <begin position="238"/>
        <end position="302"/>
    </location>
</feature>
<sequence>MKKIILLSIVFLSESIAAQYVVWSNSFDSAAALQGWTFHDLNSNGNGWMQGQNIYHNGTALTYGTSGVLRHSINLVPTGNATNFATENDWIISPEIDLTGVGGTITLAGYIGRQRSTHTSVSRDVYIFVSTPQKQVPGLSDFQQLATEAQNTGGALYKFSATTAVLPADLTQFAESLIDISTFAGKKIYIGLWSNRVSSGAASNSQNINIDEMAIFSTSFLGTKDTKAGKNKTQVAENPVTAFLQLKLNPALKENNTTVAVYNMAGQKVLMTQYSKSISVMMLYTGTYMLEVSDGNTTERLKFIKK</sequence>
<dbReference type="Gene3D" id="2.60.120.200">
    <property type="match status" value="1"/>
</dbReference>
<gene>
    <name evidence="4" type="ORF">IW15_16645</name>
</gene>
<evidence type="ECO:0000256" key="1">
    <source>
        <dbReference type="ARBA" id="ARBA00022729"/>
    </source>
</evidence>
<reference evidence="4 5" key="1">
    <citation type="submission" date="2014-07" db="EMBL/GenBank/DDBJ databases">
        <title>Genome of Chryseobacterium soli DSM 19298.</title>
        <authorList>
            <person name="Stropko S.J."/>
            <person name="Pipes S.E."/>
            <person name="Newman J."/>
        </authorList>
    </citation>
    <scope>NUCLEOTIDE SEQUENCE [LARGE SCALE GENOMIC DNA]</scope>
    <source>
        <strain evidence="4 5">DSM 19298</strain>
    </source>
</reference>
<keyword evidence="1 2" id="KW-0732">Signal</keyword>
<dbReference type="OrthoDB" id="1273278at2"/>
<proteinExistence type="predicted"/>
<dbReference type="Proteomes" id="UP000028705">
    <property type="component" value="Unassembled WGS sequence"/>
</dbReference>
<dbReference type="NCBIfam" id="TIGR04183">
    <property type="entry name" value="Por_Secre_tail"/>
    <property type="match status" value="1"/>
</dbReference>
<dbReference type="eggNOG" id="ENOG5034APD">
    <property type="taxonomic scope" value="Bacteria"/>
</dbReference>
<evidence type="ECO:0000259" key="3">
    <source>
        <dbReference type="Pfam" id="PF18962"/>
    </source>
</evidence>
<evidence type="ECO:0000313" key="4">
    <source>
        <dbReference type="EMBL" id="KFF11370.1"/>
    </source>
</evidence>
<dbReference type="STRING" id="445961.IW15_16645"/>
<accession>A0A086A3V6</accession>
<dbReference type="AlphaFoldDB" id="A0A086A3V6"/>
<dbReference type="InterPro" id="IPR026444">
    <property type="entry name" value="Secre_tail"/>
</dbReference>
<dbReference type="Pfam" id="PF18962">
    <property type="entry name" value="Por_Secre_tail"/>
    <property type="match status" value="1"/>
</dbReference>
<evidence type="ECO:0000256" key="2">
    <source>
        <dbReference type="SAM" id="SignalP"/>
    </source>
</evidence>
<dbReference type="RefSeq" id="WP_034713397.1">
    <property type="nucleotide sequence ID" value="NZ_JPRH01000007.1"/>
</dbReference>
<protein>
    <submittedName>
        <fullName evidence="4">Secretion protein</fullName>
    </submittedName>
</protein>
<dbReference type="EMBL" id="JPRH01000007">
    <property type="protein sequence ID" value="KFF11370.1"/>
    <property type="molecule type" value="Genomic_DNA"/>
</dbReference>